<dbReference type="SUPFAM" id="SSF53067">
    <property type="entry name" value="Actin-like ATPase domain"/>
    <property type="match status" value="1"/>
</dbReference>
<comment type="caution">
    <text evidence="2">The sequence shown here is derived from an EMBL/GenBank/DDBJ whole genome shotgun (WGS) entry which is preliminary data.</text>
</comment>
<dbReference type="PANTHER" id="PTHR18964">
    <property type="entry name" value="ROK (REPRESSOR, ORF, KINASE) FAMILY"/>
    <property type="match status" value="1"/>
</dbReference>
<keyword evidence="3" id="KW-1185">Reference proteome</keyword>
<proteinExistence type="inferred from homology"/>
<dbReference type="InterPro" id="IPR000600">
    <property type="entry name" value="ROK"/>
</dbReference>
<dbReference type="Proteomes" id="UP001597368">
    <property type="component" value="Unassembled WGS sequence"/>
</dbReference>
<dbReference type="Gene3D" id="3.30.420.40">
    <property type="match status" value="1"/>
</dbReference>
<dbReference type="RefSeq" id="WP_379576952.1">
    <property type="nucleotide sequence ID" value="NZ_JBHUFV010000051.1"/>
</dbReference>
<evidence type="ECO:0000313" key="2">
    <source>
        <dbReference type="EMBL" id="MFD1936560.1"/>
    </source>
</evidence>
<organism evidence="2 3">
    <name type="scientific">Nonomuraea mangrovi</name>
    <dbReference type="NCBI Taxonomy" id="2316207"/>
    <lineage>
        <taxon>Bacteria</taxon>
        <taxon>Bacillati</taxon>
        <taxon>Actinomycetota</taxon>
        <taxon>Actinomycetes</taxon>
        <taxon>Streptosporangiales</taxon>
        <taxon>Streptosporangiaceae</taxon>
        <taxon>Nonomuraea</taxon>
    </lineage>
</organism>
<gene>
    <name evidence="2" type="ORF">ACFSKW_34320</name>
</gene>
<protein>
    <submittedName>
        <fullName evidence="2">ROK family protein</fullName>
    </submittedName>
</protein>
<dbReference type="Pfam" id="PF00480">
    <property type="entry name" value="ROK"/>
    <property type="match status" value="1"/>
</dbReference>
<comment type="similarity">
    <text evidence="1">Belongs to the ROK (NagC/XylR) family.</text>
</comment>
<evidence type="ECO:0000256" key="1">
    <source>
        <dbReference type="ARBA" id="ARBA00006479"/>
    </source>
</evidence>
<evidence type="ECO:0000313" key="3">
    <source>
        <dbReference type="Proteomes" id="UP001597368"/>
    </source>
</evidence>
<accession>A0ABW4T3R9</accession>
<reference evidence="3" key="1">
    <citation type="journal article" date="2019" name="Int. J. Syst. Evol. Microbiol.">
        <title>The Global Catalogue of Microorganisms (GCM) 10K type strain sequencing project: providing services to taxonomists for standard genome sequencing and annotation.</title>
        <authorList>
            <consortium name="The Broad Institute Genomics Platform"/>
            <consortium name="The Broad Institute Genome Sequencing Center for Infectious Disease"/>
            <person name="Wu L."/>
            <person name="Ma J."/>
        </authorList>
    </citation>
    <scope>NUCLEOTIDE SEQUENCE [LARGE SCALE GENOMIC DNA]</scope>
    <source>
        <strain evidence="3">ICMP 6774ER</strain>
    </source>
</reference>
<dbReference type="InterPro" id="IPR043129">
    <property type="entry name" value="ATPase_NBD"/>
</dbReference>
<dbReference type="EMBL" id="JBHUFV010000051">
    <property type="protein sequence ID" value="MFD1936560.1"/>
    <property type="molecule type" value="Genomic_DNA"/>
</dbReference>
<dbReference type="PANTHER" id="PTHR18964:SF149">
    <property type="entry name" value="BIFUNCTIONAL UDP-N-ACETYLGLUCOSAMINE 2-EPIMERASE_N-ACETYLMANNOSAMINE KINASE"/>
    <property type="match status" value="1"/>
</dbReference>
<sequence>MSAFGWYTALDRFYAYGQDEGSTAEAAERVFVAVRRGDHKAGAIVRDFARDLARGVGAAILTMDPELVVLGGGMSGAGDLLVGPLREELAELCLFPVRVEASTLGSESVALGAVRLALDHVESALFDV</sequence>
<name>A0ABW4T3R9_9ACTN</name>